<accession>A0A0C1YBL1</accession>
<sequence>MHSPQLPLAVYREVAAHLRQIEGVNTGLLPQTAKEFDYLQSQVGGVWIRYNADAAEQCQPQVEAILTYYGDRYGQWETLSK</sequence>
<comment type="caution">
    <text evidence="1">The sequence shown here is derived from an EMBL/GenBank/DDBJ whole genome shotgun (WGS) entry which is preliminary data.</text>
</comment>
<name>A0A0C1YBL1_9CYAN</name>
<dbReference type="AlphaFoldDB" id="A0A0C1YBL1"/>
<evidence type="ECO:0000313" key="1">
    <source>
        <dbReference type="EMBL" id="NEV65960.1"/>
    </source>
</evidence>
<protein>
    <submittedName>
        <fullName evidence="1">Uncharacterized protein</fullName>
    </submittedName>
</protein>
<dbReference type="EMBL" id="JTHE02000002">
    <property type="protein sequence ID" value="NEV65960.1"/>
    <property type="molecule type" value="Genomic_DNA"/>
</dbReference>
<organism evidence="1">
    <name type="scientific">Lyngbya confervoides BDU141951</name>
    <dbReference type="NCBI Taxonomy" id="1574623"/>
    <lineage>
        <taxon>Bacteria</taxon>
        <taxon>Bacillati</taxon>
        <taxon>Cyanobacteriota</taxon>
        <taxon>Cyanophyceae</taxon>
        <taxon>Oscillatoriophycideae</taxon>
        <taxon>Oscillatoriales</taxon>
        <taxon>Microcoleaceae</taxon>
        <taxon>Lyngbya</taxon>
    </lineage>
</organism>
<reference evidence="1" key="1">
    <citation type="submission" date="2014-11" db="EMBL/GenBank/DDBJ databases">
        <authorList>
            <person name="Malar M.C."/>
            <person name="Sen D."/>
            <person name="Tripathy S."/>
        </authorList>
    </citation>
    <scope>NUCLEOTIDE SEQUENCE</scope>
    <source>
        <strain evidence="1">BDU141951</strain>
    </source>
</reference>
<reference evidence="1" key="2">
    <citation type="journal article" date="2015" name="Genome Announc.">
        <title>Draft Genome Sequence of Filamentous Marine Cyanobacterium Lyngbya confervoides Strain BDU141951.</title>
        <authorList>
            <person name="Chandrababunaidu M.M."/>
            <person name="Sen D."/>
            <person name="Tripathy S."/>
        </authorList>
    </citation>
    <scope>NUCLEOTIDE SEQUENCE</scope>
    <source>
        <strain evidence="1">BDU141951</strain>
    </source>
</reference>
<proteinExistence type="predicted"/>
<gene>
    <name evidence="1" type="ORF">QQ91_002395</name>
</gene>
<reference evidence="1" key="3">
    <citation type="submission" date="2020-02" db="EMBL/GenBank/DDBJ databases">
        <authorList>
            <person name="Sarangi A.N."/>
            <person name="Ghosh S."/>
            <person name="Mukherjee M."/>
            <person name="Tripathy S."/>
        </authorList>
    </citation>
    <scope>NUCLEOTIDE SEQUENCE</scope>
    <source>
        <strain evidence="1">BDU141951</strain>
    </source>
</reference>